<name>A0ABV6R2W5_9CAUL</name>
<proteinExistence type="predicted"/>
<dbReference type="RefSeq" id="WP_376835923.1">
    <property type="nucleotide sequence ID" value="NZ_JBHLSW010000005.1"/>
</dbReference>
<comment type="caution">
    <text evidence="2">The sequence shown here is derived from an EMBL/GenBank/DDBJ whole genome shotgun (WGS) entry which is preliminary data.</text>
</comment>
<evidence type="ECO:0000256" key="1">
    <source>
        <dbReference type="SAM" id="SignalP"/>
    </source>
</evidence>
<organism evidence="2 3">
    <name type="scientific">Brevundimonas balnearis</name>
    <dbReference type="NCBI Taxonomy" id="1572858"/>
    <lineage>
        <taxon>Bacteria</taxon>
        <taxon>Pseudomonadati</taxon>
        <taxon>Pseudomonadota</taxon>
        <taxon>Alphaproteobacteria</taxon>
        <taxon>Caulobacterales</taxon>
        <taxon>Caulobacteraceae</taxon>
        <taxon>Brevundimonas</taxon>
    </lineage>
</organism>
<reference evidence="2 3" key="1">
    <citation type="submission" date="2024-09" db="EMBL/GenBank/DDBJ databases">
        <authorList>
            <person name="Sun Q."/>
            <person name="Mori K."/>
        </authorList>
    </citation>
    <scope>NUCLEOTIDE SEQUENCE [LARGE SCALE GENOMIC DNA]</scope>
    <source>
        <strain evidence="2 3">NCAIM B.02621</strain>
    </source>
</reference>
<keyword evidence="1" id="KW-0732">Signal</keyword>
<dbReference type="Gene3D" id="2.40.128.140">
    <property type="entry name" value="Outer membrane protein"/>
    <property type="match status" value="1"/>
</dbReference>
<keyword evidence="3" id="KW-1185">Reference proteome</keyword>
<protein>
    <submittedName>
        <fullName evidence="2">Lipid A-modifier LpxR family protein</fullName>
    </submittedName>
</protein>
<evidence type="ECO:0000313" key="2">
    <source>
        <dbReference type="EMBL" id="MFC0633958.1"/>
    </source>
</evidence>
<gene>
    <name evidence="2" type="ORF">ACFFGE_08715</name>
</gene>
<evidence type="ECO:0000313" key="3">
    <source>
        <dbReference type="Proteomes" id="UP001589906"/>
    </source>
</evidence>
<dbReference type="EMBL" id="JBHLSW010000005">
    <property type="protein sequence ID" value="MFC0633958.1"/>
    <property type="molecule type" value="Genomic_DNA"/>
</dbReference>
<dbReference type="Pfam" id="PF09982">
    <property type="entry name" value="LpxR"/>
    <property type="match status" value="1"/>
</dbReference>
<dbReference type="InterPro" id="IPR037107">
    <property type="entry name" value="Put_OMP_sf"/>
</dbReference>
<feature type="chain" id="PRO_5047380795" evidence="1">
    <location>
        <begin position="23"/>
        <end position="303"/>
    </location>
</feature>
<feature type="signal peptide" evidence="1">
    <location>
        <begin position="1"/>
        <end position="22"/>
    </location>
</feature>
<sequence length="303" mass="31986">MRAVWTAVLGGVVALAATGAAAQSADGARPYFGSAARISNDFDDGAPRRPARPSGDPVADLIVRLDVEPTYIARAGAPFGAPIEPLSPMTPRSDGLATATRTREVFLGGDGFTDRLRLTSQGAFRRADGSPLPPTPQFAGAIDDERVALNYRRGWDAARGETPSGLEVTLTPHAGVDFSDGQGALEAGATLRIGENLDDMVRDGGEAFGDRSRWYLYAAGSGRAVGYNWARTRDGDYARSGVSHDSGAFLGDASIGMAWRRGAVQSSVGVVYREIDASELRGEGFDKDVSEGLLAFQFSIKPE</sequence>
<dbReference type="InterPro" id="IPR018707">
    <property type="entry name" value="LpxR"/>
</dbReference>
<accession>A0ABV6R2W5</accession>
<dbReference type="Proteomes" id="UP001589906">
    <property type="component" value="Unassembled WGS sequence"/>
</dbReference>